<evidence type="ECO:0000313" key="2">
    <source>
        <dbReference type="EMBL" id="PDX88199.1"/>
    </source>
</evidence>
<keyword evidence="1" id="KW-1133">Transmembrane helix</keyword>
<proteinExistence type="predicted"/>
<keyword evidence="1" id="KW-0812">Transmembrane</keyword>
<organism evidence="2 3">
    <name type="scientific">Faecalibacterium prausnitzii</name>
    <dbReference type="NCBI Taxonomy" id="853"/>
    <lineage>
        <taxon>Bacteria</taxon>
        <taxon>Bacillati</taxon>
        <taxon>Bacillota</taxon>
        <taxon>Clostridia</taxon>
        <taxon>Eubacteriales</taxon>
        <taxon>Oscillospiraceae</taxon>
        <taxon>Faecalibacterium</taxon>
    </lineage>
</organism>
<sequence length="64" mass="7499">MNHKQAEYTLISFSAGFLLYLMFTSANIANRQKILNPQDYSIAKRTYKKLKHINNNSYNIDKTI</sequence>
<evidence type="ECO:0000313" key="3">
    <source>
        <dbReference type="Proteomes" id="UP000220904"/>
    </source>
</evidence>
<comment type="caution">
    <text evidence="2">The sequence shown here is derived from an EMBL/GenBank/DDBJ whole genome shotgun (WGS) entry which is preliminary data.</text>
</comment>
<dbReference type="AlphaFoldDB" id="A0A2A7BA40"/>
<gene>
    <name evidence="2" type="ORF">CHR60_00125</name>
</gene>
<protein>
    <submittedName>
        <fullName evidence="2">Uncharacterized protein</fullName>
    </submittedName>
</protein>
<accession>A0A2A7BA40</accession>
<reference evidence="2 3" key="1">
    <citation type="journal article" date="2017" name="Front. Microbiol.">
        <title>New Insights into the Diversity of the Genus Faecalibacterium.</title>
        <authorList>
            <person name="Benevides L."/>
            <person name="Burman S."/>
            <person name="Martin R."/>
            <person name="Robert V."/>
            <person name="Thomas M."/>
            <person name="Miquel S."/>
            <person name="Chain F."/>
            <person name="Sokol H."/>
            <person name="Bermudez-Humaran L.G."/>
            <person name="Morrison M."/>
            <person name="Langella P."/>
            <person name="Azevedo V.A."/>
            <person name="Chatel J.M."/>
            <person name="Soares S."/>
        </authorList>
    </citation>
    <scope>NUCLEOTIDE SEQUENCE [LARGE SCALE GENOMIC DNA]</scope>
    <source>
        <strain evidence="2 3">AHMP21</strain>
    </source>
</reference>
<evidence type="ECO:0000256" key="1">
    <source>
        <dbReference type="SAM" id="Phobius"/>
    </source>
</evidence>
<keyword evidence="1" id="KW-0472">Membrane</keyword>
<feature type="transmembrane region" description="Helical" evidence="1">
    <location>
        <begin position="6"/>
        <end position="23"/>
    </location>
</feature>
<dbReference type="Proteomes" id="UP000220904">
    <property type="component" value="Unassembled WGS sequence"/>
</dbReference>
<name>A0A2A7BA40_9FIRM</name>
<dbReference type="EMBL" id="NOUV01000001">
    <property type="protein sequence ID" value="PDX88199.1"/>
    <property type="molecule type" value="Genomic_DNA"/>
</dbReference>